<keyword evidence="2" id="KW-0812">Transmembrane</keyword>
<evidence type="ECO:0000313" key="3">
    <source>
        <dbReference type="EMBL" id="MBW8487418.1"/>
    </source>
</evidence>
<dbReference type="Gene3D" id="6.10.250.1300">
    <property type="match status" value="1"/>
</dbReference>
<dbReference type="RefSeq" id="WP_220170655.1">
    <property type="nucleotide sequence ID" value="NZ_JAIBOA010000034.1"/>
</dbReference>
<feature type="compositionally biased region" description="Gly residues" evidence="1">
    <location>
        <begin position="78"/>
        <end position="88"/>
    </location>
</feature>
<protein>
    <submittedName>
        <fullName evidence="3">Uncharacterized protein</fullName>
    </submittedName>
</protein>
<proteinExistence type="predicted"/>
<name>A0ABS7G714_9ACTN</name>
<feature type="region of interest" description="Disordered" evidence="1">
    <location>
        <begin position="124"/>
        <end position="271"/>
    </location>
</feature>
<feature type="region of interest" description="Disordered" evidence="1">
    <location>
        <begin position="75"/>
        <end position="97"/>
    </location>
</feature>
<sequence>MTERSHGAPDPAGRAHSGTGPEPADPAPDPAELSRTDALLDALAAGRPVEQDAGDPAVHLLRALVADTSAAPALRLLKGGGDDPGPSGGARRRRGPRTIVALGVVGAVLATTGVAAAGSGLVATDAASPRPAAEDRHPTPVVVTHPAGGAPERTVARPSAPEPRRGPARASRQRRPERPDDPVDESIRELRKRLDGLLPTRRPARPRPPAVPPRFKIPRPPSAQSLPGATAQAAEPAVEGAEGTAGEETGTERRIAEIERRAHGYLDRYGP</sequence>
<feature type="compositionally biased region" description="Basic and acidic residues" evidence="1">
    <location>
        <begin position="250"/>
        <end position="271"/>
    </location>
</feature>
<reference evidence="3 4" key="1">
    <citation type="submission" date="2021-07" db="EMBL/GenBank/DDBJ databases">
        <title>Actinomadura sp. PM05-2 isolated from lichen.</title>
        <authorList>
            <person name="Somphong A."/>
            <person name="Phongsopitanun W."/>
            <person name="Tanasupawat S."/>
            <person name="Peongsungnone V."/>
        </authorList>
    </citation>
    <scope>NUCLEOTIDE SEQUENCE [LARGE SCALE GENOMIC DNA]</scope>
    <source>
        <strain evidence="3 4">PM05-2</strain>
    </source>
</reference>
<gene>
    <name evidence="3" type="ORF">K1Y72_34050</name>
</gene>
<organism evidence="3 4">
    <name type="scientific">Actinomadura parmotrematis</name>
    <dbReference type="NCBI Taxonomy" id="2864039"/>
    <lineage>
        <taxon>Bacteria</taxon>
        <taxon>Bacillati</taxon>
        <taxon>Actinomycetota</taxon>
        <taxon>Actinomycetes</taxon>
        <taxon>Streptosporangiales</taxon>
        <taxon>Thermomonosporaceae</taxon>
        <taxon>Actinomadura</taxon>
    </lineage>
</organism>
<feature type="transmembrane region" description="Helical" evidence="2">
    <location>
        <begin position="99"/>
        <end position="122"/>
    </location>
</feature>
<feature type="compositionally biased region" description="Basic and acidic residues" evidence="1">
    <location>
        <begin position="174"/>
        <end position="195"/>
    </location>
</feature>
<accession>A0ABS7G714</accession>
<comment type="caution">
    <text evidence="3">The sequence shown here is derived from an EMBL/GenBank/DDBJ whole genome shotgun (WGS) entry which is preliminary data.</text>
</comment>
<keyword evidence="2" id="KW-0472">Membrane</keyword>
<evidence type="ECO:0000313" key="4">
    <source>
        <dbReference type="Proteomes" id="UP000774570"/>
    </source>
</evidence>
<evidence type="ECO:0000256" key="1">
    <source>
        <dbReference type="SAM" id="MobiDB-lite"/>
    </source>
</evidence>
<dbReference type="EMBL" id="JAIBOA010000034">
    <property type="protein sequence ID" value="MBW8487418.1"/>
    <property type="molecule type" value="Genomic_DNA"/>
</dbReference>
<keyword evidence="2" id="KW-1133">Transmembrane helix</keyword>
<feature type="region of interest" description="Disordered" evidence="1">
    <location>
        <begin position="1"/>
        <end position="53"/>
    </location>
</feature>
<evidence type="ECO:0000256" key="2">
    <source>
        <dbReference type="SAM" id="Phobius"/>
    </source>
</evidence>
<dbReference type="Proteomes" id="UP000774570">
    <property type="component" value="Unassembled WGS sequence"/>
</dbReference>
<feature type="compositionally biased region" description="Low complexity" evidence="1">
    <location>
        <begin position="228"/>
        <end position="248"/>
    </location>
</feature>
<keyword evidence="4" id="KW-1185">Reference proteome</keyword>